<dbReference type="InterPro" id="IPR020843">
    <property type="entry name" value="ER"/>
</dbReference>
<comment type="similarity">
    <text evidence="2">Belongs to the zinc-containing alcohol dehydrogenase family. Quinone oxidoreductase subfamily.</text>
</comment>
<dbReference type="CDD" id="cd08248">
    <property type="entry name" value="RTN4I1"/>
    <property type="match status" value="1"/>
</dbReference>
<evidence type="ECO:0000259" key="6">
    <source>
        <dbReference type="SMART" id="SM00829"/>
    </source>
</evidence>
<dbReference type="InterPro" id="IPR050700">
    <property type="entry name" value="YIM1/Zinc_Alcohol_DH_Fams"/>
</dbReference>
<protein>
    <recommendedName>
        <fullName evidence="6">Enoyl reductase (ER) domain-containing protein</fullName>
    </recommendedName>
</protein>
<name>A0A0K2TUL8_LEPSM</name>
<dbReference type="InterPro" id="IPR037397">
    <property type="entry name" value="RTN4IP1"/>
</dbReference>
<dbReference type="PANTHER" id="PTHR11695">
    <property type="entry name" value="ALCOHOL DEHYDROGENASE RELATED"/>
    <property type="match status" value="1"/>
</dbReference>
<dbReference type="SMART" id="SM00829">
    <property type="entry name" value="PKS_ER"/>
    <property type="match status" value="1"/>
</dbReference>
<sequence>MSMMSTKKVYNMVLRCKSTISAWRLHEYNGPTPSLKLDKIPFPRMNSPNEVIVKVHATSINPLDVMMVKGYGKKVIGTLRSLGENHNNAPFTLGRDFSGTVFARGGNLLNKYKVGDEVWGATFPSLEGCHAEYITVHKDMMAKKPKGCSHVEAASIPYAALTAWSALSLTALTQKGWNTLVIGAAGGVGSLAAQILKSWDCDVTAVCSTDALPLVTGLGVDRVIDYKDNDFMDKLSKLKKFDVILDCTDSQDNYKSYMNLLNKSPHSNYVTLSSPVLSSTDSQGFVSGIASSVGQLICKNTTPGSYRWGYFTPNQKALKSLSDLVENGKLVALVNETFGFSDLIIGHGKLHEGHARGKIVIDLEK</sequence>
<dbReference type="Gene3D" id="3.90.180.10">
    <property type="entry name" value="Medium-chain alcohol dehydrogenases, catalytic domain"/>
    <property type="match status" value="1"/>
</dbReference>
<feature type="domain" description="Enoyl reductase (ER)" evidence="6">
    <location>
        <begin position="30"/>
        <end position="361"/>
    </location>
</feature>
<evidence type="ECO:0000256" key="2">
    <source>
        <dbReference type="ARBA" id="ARBA00010371"/>
    </source>
</evidence>
<dbReference type="Pfam" id="PF13602">
    <property type="entry name" value="ADH_zinc_N_2"/>
    <property type="match status" value="1"/>
</dbReference>
<evidence type="ECO:0000256" key="1">
    <source>
        <dbReference type="ARBA" id="ARBA00004173"/>
    </source>
</evidence>
<dbReference type="InterPro" id="IPR036291">
    <property type="entry name" value="NAD(P)-bd_dom_sf"/>
</dbReference>
<dbReference type="OrthoDB" id="48317at2759"/>
<dbReference type="EMBL" id="HACA01011745">
    <property type="protein sequence ID" value="CDW29106.1"/>
    <property type="molecule type" value="Transcribed_RNA"/>
</dbReference>
<accession>A0A0K2TUL8</accession>
<organism evidence="7">
    <name type="scientific">Lepeophtheirus salmonis</name>
    <name type="common">Salmon louse</name>
    <name type="synonym">Caligus salmonis</name>
    <dbReference type="NCBI Taxonomy" id="72036"/>
    <lineage>
        <taxon>Eukaryota</taxon>
        <taxon>Metazoa</taxon>
        <taxon>Ecdysozoa</taxon>
        <taxon>Arthropoda</taxon>
        <taxon>Crustacea</taxon>
        <taxon>Multicrustacea</taxon>
        <taxon>Hexanauplia</taxon>
        <taxon>Copepoda</taxon>
        <taxon>Siphonostomatoida</taxon>
        <taxon>Caligidae</taxon>
        <taxon>Lepeophtheirus</taxon>
    </lineage>
</organism>
<dbReference type="GO" id="GO:0005739">
    <property type="term" value="C:mitochondrion"/>
    <property type="evidence" value="ECO:0007669"/>
    <property type="project" value="UniProtKB-SubCell"/>
</dbReference>
<evidence type="ECO:0000256" key="3">
    <source>
        <dbReference type="ARBA" id="ARBA00022946"/>
    </source>
</evidence>
<evidence type="ECO:0000256" key="5">
    <source>
        <dbReference type="ARBA" id="ARBA00023128"/>
    </source>
</evidence>
<keyword evidence="4" id="KW-0560">Oxidoreductase</keyword>
<comment type="subcellular location">
    <subcellularLocation>
        <location evidence="1">Mitochondrion</location>
    </subcellularLocation>
</comment>
<dbReference type="Gene3D" id="3.40.50.720">
    <property type="entry name" value="NAD(P)-binding Rossmann-like Domain"/>
    <property type="match status" value="1"/>
</dbReference>
<proteinExistence type="inferred from homology"/>
<dbReference type="SUPFAM" id="SSF50129">
    <property type="entry name" value="GroES-like"/>
    <property type="match status" value="1"/>
</dbReference>
<evidence type="ECO:0000313" key="7">
    <source>
        <dbReference type="EMBL" id="CDW29106.1"/>
    </source>
</evidence>
<dbReference type="FunFam" id="3.40.50.720:FF:000147">
    <property type="entry name" value="Reticulon-4-interacting protein 1 homolog, mitochondrial"/>
    <property type="match status" value="1"/>
</dbReference>
<dbReference type="InterPro" id="IPR011032">
    <property type="entry name" value="GroES-like_sf"/>
</dbReference>
<reference evidence="7" key="1">
    <citation type="submission" date="2014-05" db="EMBL/GenBank/DDBJ databases">
        <authorList>
            <person name="Chronopoulou M."/>
        </authorList>
    </citation>
    <scope>NUCLEOTIDE SEQUENCE</scope>
    <source>
        <tissue evidence="7">Whole organism</tissue>
    </source>
</reference>
<keyword evidence="3" id="KW-0809">Transit peptide</keyword>
<dbReference type="Pfam" id="PF08240">
    <property type="entry name" value="ADH_N"/>
    <property type="match status" value="1"/>
</dbReference>
<keyword evidence="5" id="KW-0496">Mitochondrion</keyword>
<dbReference type="GO" id="GO:0016491">
    <property type="term" value="F:oxidoreductase activity"/>
    <property type="evidence" value="ECO:0007669"/>
    <property type="project" value="UniProtKB-KW"/>
</dbReference>
<dbReference type="SUPFAM" id="SSF51735">
    <property type="entry name" value="NAD(P)-binding Rossmann-fold domains"/>
    <property type="match status" value="1"/>
</dbReference>
<dbReference type="InterPro" id="IPR013154">
    <property type="entry name" value="ADH-like_N"/>
</dbReference>
<dbReference type="PANTHER" id="PTHR11695:SF294">
    <property type="entry name" value="RETICULON-4-INTERACTING PROTEIN 1, MITOCHONDRIAL"/>
    <property type="match status" value="1"/>
</dbReference>
<dbReference type="AlphaFoldDB" id="A0A0K2TUL8"/>
<evidence type="ECO:0000256" key="4">
    <source>
        <dbReference type="ARBA" id="ARBA00023002"/>
    </source>
</evidence>